<comment type="similarity">
    <text evidence="1 4">Belongs to the serpin family.</text>
</comment>
<dbReference type="MEROPS" id="I04.087"/>
<dbReference type="InterPro" id="IPR023795">
    <property type="entry name" value="Serpin_CS"/>
</dbReference>
<dbReference type="STRING" id="71139.A0A059BJ10"/>
<dbReference type="Gene3D" id="3.30.497.10">
    <property type="entry name" value="Antithrombin, subunit I, domain 2"/>
    <property type="match status" value="1"/>
</dbReference>
<evidence type="ECO:0000256" key="2">
    <source>
        <dbReference type="ARBA" id="ARBA00022690"/>
    </source>
</evidence>
<dbReference type="InParanoid" id="A0A059BJ10"/>
<feature type="domain" description="Serpin" evidence="5">
    <location>
        <begin position="9"/>
        <end position="379"/>
    </location>
</feature>
<protein>
    <recommendedName>
        <fullName evidence="5">Serpin domain-containing protein</fullName>
    </recommendedName>
</protein>
<dbReference type="OMA" id="IPMMHLQ"/>
<gene>
    <name evidence="6" type="ORF">EUGRSUZ_F00036</name>
</gene>
<organism evidence="6">
    <name type="scientific">Eucalyptus grandis</name>
    <name type="common">Flooded gum</name>
    <dbReference type="NCBI Taxonomy" id="71139"/>
    <lineage>
        <taxon>Eukaryota</taxon>
        <taxon>Viridiplantae</taxon>
        <taxon>Streptophyta</taxon>
        <taxon>Embryophyta</taxon>
        <taxon>Tracheophyta</taxon>
        <taxon>Spermatophyta</taxon>
        <taxon>Magnoliopsida</taxon>
        <taxon>eudicotyledons</taxon>
        <taxon>Gunneridae</taxon>
        <taxon>Pentapetalae</taxon>
        <taxon>rosids</taxon>
        <taxon>malvids</taxon>
        <taxon>Myrtales</taxon>
        <taxon>Myrtaceae</taxon>
        <taxon>Myrtoideae</taxon>
        <taxon>Eucalypteae</taxon>
        <taxon>Eucalyptus</taxon>
    </lineage>
</organism>
<dbReference type="AlphaFoldDB" id="A0A059BJ10"/>
<dbReference type="GO" id="GO:0005615">
    <property type="term" value="C:extracellular space"/>
    <property type="evidence" value="ECO:0000318"/>
    <property type="project" value="GO_Central"/>
</dbReference>
<reference evidence="6" key="1">
    <citation type="submission" date="2013-07" db="EMBL/GenBank/DDBJ databases">
        <title>The genome of Eucalyptus grandis.</title>
        <authorList>
            <person name="Schmutz J."/>
            <person name="Hayes R."/>
            <person name="Myburg A."/>
            <person name="Tuskan G."/>
            <person name="Grattapaglia D."/>
            <person name="Rokhsar D.S."/>
        </authorList>
    </citation>
    <scope>NUCLEOTIDE SEQUENCE</scope>
    <source>
        <tissue evidence="6">Leaf extractions</tissue>
    </source>
</reference>
<evidence type="ECO:0000256" key="3">
    <source>
        <dbReference type="ARBA" id="ARBA00022900"/>
    </source>
</evidence>
<dbReference type="eggNOG" id="KOG2392">
    <property type="taxonomic scope" value="Eukaryota"/>
</dbReference>
<dbReference type="CDD" id="cd02043">
    <property type="entry name" value="serpinP_plants"/>
    <property type="match status" value="1"/>
</dbReference>
<dbReference type="PROSITE" id="PS00284">
    <property type="entry name" value="SERPIN"/>
    <property type="match status" value="1"/>
</dbReference>
<accession>A0A059BJ10</accession>
<dbReference type="Gramene" id="KCW66212">
    <property type="protein sequence ID" value="KCW66212"/>
    <property type="gene ID" value="EUGRSUZ_F00036"/>
</dbReference>
<dbReference type="InterPro" id="IPR023796">
    <property type="entry name" value="Serpin_dom"/>
</dbReference>
<proteinExistence type="inferred from homology"/>
<dbReference type="Pfam" id="PF00079">
    <property type="entry name" value="Serpin"/>
    <property type="match status" value="1"/>
</dbReference>
<dbReference type="InterPro" id="IPR000215">
    <property type="entry name" value="Serpin_fam"/>
</dbReference>
<dbReference type="InterPro" id="IPR042178">
    <property type="entry name" value="Serpin_sf_1"/>
</dbReference>
<dbReference type="EMBL" id="KK198758">
    <property type="protein sequence ID" value="KCW66212.1"/>
    <property type="molecule type" value="Genomic_DNA"/>
</dbReference>
<dbReference type="FunFam" id="3.30.497.10:FF:000012">
    <property type="entry name" value="Predicted protein"/>
    <property type="match status" value="1"/>
</dbReference>
<evidence type="ECO:0000256" key="1">
    <source>
        <dbReference type="ARBA" id="ARBA00009500"/>
    </source>
</evidence>
<dbReference type="Gene3D" id="2.30.39.10">
    <property type="entry name" value="Alpha-1-antitrypsin, domain 1"/>
    <property type="match status" value="1"/>
</dbReference>
<evidence type="ECO:0000313" key="6">
    <source>
        <dbReference type="EMBL" id="KCW66212.1"/>
    </source>
</evidence>
<dbReference type="PANTHER" id="PTHR11461">
    <property type="entry name" value="SERINE PROTEASE INHIBITOR, SERPIN"/>
    <property type="match status" value="1"/>
</dbReference>
<keyword evidence="2" id="KW-0646">Protease inhibitor</keyword>
<evidence type="ECO:0000256" key="4">
    <source>
        <dbReference type="RuleBase" id="RU000411"/>
    </source>
</evidence>
<name>A0A059BJ10_EUCGR</name>
<dbReference type="PANTHER" id="PTHR11461:SF211">
    <property type="entry name" value="GH10112P-RELATED"/>
    <property type="match status" value="1"/>
</dbReference>
<dbReference type="InterPro" id="IPR036186">
    <property type="entry name" value="Serpin_sf"/>
</dbReference>
<dbReference type="SMART" id="SM00093">
    <property type="entry name" value="SERPIN"/>
    <property type="match status" value="1"/>
</dbReference>
<dbReference type="FunCoup" id="A0A059BJ10">
    <property type="interactions" value="555"/>
</dbReference>
<evidence type="ECO:0000259" key="5">
    <source>
        <dbReference type="SMART" id="SM00093"/>
    </source>
</evidence>
<sequence>MANQTDFALALSKQVLLTWAKDSNLVFSPVSIHVVLSLITAGSAGPTRDQLLSFLKAKSTDHLHYFASQIVAIVFTDGSPAGGPKLSFANSVWIDKSLTFKPSFQQVVDASYKAATNLADFETKAVEVTREVNTWAEKETRGLIKEVLPADSVDPSTRLIVANALYFKGAWNDQFDSSRTKDNDFFLLNGNSVQVPFMTSDNKQIVRAYDGFKVLGLPYKQGEDQRHFSMYLFLPNAKDGLPALVEKVGSESGFLNRHLPYNKVTVGEFRIPRFKISSGFEASEDLKKMGLVLPFSSEGGLTEMVHLLNPHVSRVFHKSFIDVSEKGTEAAAATASIMMGCSLFSSKNNLDFVADHPFLFLVREDLSGTVLFVGQVFNPLAG</sequence>
<dbReference type="SUPFAM" id="SSF56574">
    <property type="entry name" value="Serpins"/>
    <property type="match status" value="1"/>
</dbReference>
<dbReference type="InterPro" id="IPR042185">
    <property type="entry name" value="Serpin_sf_2"/>
</dbReference>
<keyword evidence="3" id="KW-0722">Serine protease inhibitor</keyword>
<dbReference type="GO" id="GO:0004867">
    <property type="term" value="F:serine-type endopeptidase inhibitor activity"/>
    <property type="evidence" value="ECO:0007669"/>
    <property type="project" value="UniProtKB-KW"/>
</dbReference>